<dbReference type="InterPro" id="IPR020635">
    <property type="entry name" value="Tyr_kinase_cat_dom"/>
</dbReference>
<dbReference type="InterPro" id="IPR011009">
    <property type="entry name" value="Kinase-like_dom_sf"/>
</dbReference>
<dbReference type="EMBL" id="BLLF01000428">
    <property type="protein sequence ID" value="GFH11708.1"/>
    <property type="molecule type" value="Genomic_DNA"/>
</dbReference>
<dbReference type="Gene3D" id="1.10.510.10">
    <property type="entry name" value="Transferase(Phosphotransferase) domain 1"/>
    <property type="match status" value="2"/>
</dbReference>
<keyword evidence="4" id="KW-1185">Reference proteome</keyword>
<dbReference type="InterPro" id="IPR051681">
    <property type="entry name" value="Ser/Thr_Kinases-Pseudokinases"/>
</dbReference>
<dbReference type="Gene3D" id="3.30.200.20">
    <property type="entry name" value="Phosphorylase Kinase, domain 1"/>
    <property type="match status" value="1"/>
</dbReference>
<dbReference type="GO" id="GO:0004674">
    <property type="term" value="F:protein serine/threonine kinase activity"/>
    <property type="evidence" value="ECO:0007669"/>
    <property type="project" value="TreeGrafter"/>
</dbReference>
<evidence type="ECO:0000259" key="2">
    <source>
        <dbReference type="SMART" id="SM00219"/>
    </source>
</evidence>
<dbReference type="Proteomes" id="UP000485058">
    <property type="component" value="Unassembled WGS sequence"/>
</dbReference>
<protein>
    <submittedName>
        <fullName evidence="3">Protein kinase domain-containing protein</fullName>
    </submittedName>
</protein>
<keyword evidence="1" id="KW-0547">Nucleotide-binding</keyword>
<dbReference type="InterPro" id="IPR001245">
    <property type="entry name" value="Ser-Thr/Tyr_kinase_cat_dom"/>
</dbReference>
<accession>A0A699YVS1</accession>
<keyword evidence="3" id="KW-0418">Kinase</keyword>
<keyword evidence="3" id="KW-0808">Transferase</keyword>
<organism evidence="3 4">
    <name type="scientific">Haematococcus lacustris</name>
    <name type="common">Green alga</name>
    <name type="synonym">Haematococcus pluvialis</name>
    <dbReference type="NCBI Taxonomy" id="44745"/>
    <lineage>
        <taxon>Eukaryota</taxon>
        <taxon>Viridiplantae</taxon>
        <taxon>Chlorophyta</taxon>
        <taxon>core chlorophytes</taxon>
        <taxon>Chlorophyceae</taxon>
        <taxon>CS clade</taxon>
        <taxon>Chlamydomonadales</taxon>
        <taxon>Haematococcaceae</taxon>
        <taxon>Haematococcus</taxon>
    </lineage>
</organism>
<dbReference type="GO" id="GO:0004713">
    <property type="term" value="F:protein tyrosine kinase activity"/>
    <property type="evidence" value="ECO:0007669"/>
    <property type="project" value="InterPro"/>
</dbReference>
<sequence>MAGRYDRYGRLNWHWHSSSVGRTSVSDPSGMGALLSCSVPSQGRGKVQFQNLVPSIEPTITSSAVPNTNKKANGAEQPIDQYREVVSSPDAELLPPADGEDEEDLLSSTDISLEKRKALTRFQRLRQTPNMCSPEEALADIHLTSLIGSGGFASVYSGLWHGSGHVAVKICCTRPKQDGQFPARVFTEAIICKGLAHPSVIQTFGVRCCRISPSFLARVYTQPSPSPQPLPEAQGDAAAAGFASLHTAATSSSHVASGLFSCPPVQPDTAWQPGSKSNSAQSVDEFGALVDTQTLPPVSWAEILDVMQAEVGQVLTILIMHRAKLGNLWQAIQRNLFEPRPELSAVDRRKRTRALLRTACEIAGGLEYLHMNDIIHADLASDCQSEGGGAADLAHRVMIENLRPEWPAHVCPELGKLYQQCVARDPLARPSASTIVATLCRLERQAQAPLDAPTCLGSVAAPAAALSATRRQPGCLGATGGSCPKQDWSAA</sequence>
<keyword evidence="1" id="KW-0067">ATP-binding</keyword>
<dbReference type="PROSITE" id="PS00107">
    <property type="entry name" value="PROTEIN_KINASE_ATP"/>
    <property type="match status" value="1"/>
</dbReference>
<feature type="domain" description="Tyrosine-protein kinase catalytic" evidence="2">
    <location>
        <begin position="141"/>
        <end position="439"/>
    </location>
</feature>
<evidence type="ECO:0000256" key="1">
    <source>
        <dbReference type="PROSITE-ProRule" id="PRU10141"/>
    </source>
</evidence>
<gene>
    <name evidence="3" type="ORF">HaLaN_07253</name>
</gene>
<dbReference type="PANTHER" id="PTHR44329:SF214">
    <property type="entry name" value="PROTEIN KINASE DOMAIN-CONTAINING PROTEIN"/>
    <property type="match status" value="1"/>
</dbReference>
<dbReference type="GO" id="GO:0005524">
    <property type="term" value="F:ATP binding"/>
    <property type="evidence" value="ECO:0007669"/>
    <property type="project" value="UniProtKB-UniRule"/>
</dbReference>
<dbReference type="SMART" id="SM00219">
    <property type="entry name" value="TyrKc"/>
    <property type="match status" value="1"/>
</dbReference>
<reference evidence="3 4" key="1">
    <citation type="submission" date="2020-02" db="EMBL/GenBank/DDBJ databases">
        <title>Draft genome sequence of Haematococcus lacustris strain NIES-144.</title>
        <authorList>
            <person name="Morimoto D."/>
            <person name="Nakagawa S."/>
            <person name="Yoshida T."/>
            <person name="Sawayama S."/>
        </authorList>
    </citation>
    <scope>NUCLEOTIDE SEQUENCE [LARGE SCALE GENOMIC DNA]</scope>
    <source>
        <strain evidence="3 4">NIES-144</strain>
    </source>
</reference>
<proteinExistence type="predicted"/>
<dbReference type="PANTHER" id="PTHR44329">
    <property type="entry name" value="SERINE/THREONINE-PROTEIN KINASE TNNI3K-RELATED"/>
    <property type="match status" value="1"/>
</dbReference>
<dbReference type="AlphaFoldDB" id="A0A699YVS1"/>
<evidence type="ECO:0000313" key="3">
    <source>
        <dbReference type="EMBL" id="GFH11708.1"/>
    </source>
</evidence>
<dbReference type="InterPro" id="IPR017441">
    <property type="entry name" value="Protein_kinase_ATP_BS"/>
</dbReference>
<feature type="binding site" evidence="1">
    <location>
        <position position="169"/>
    </location>
    <ligand>
        <name>ATP</name>
        <dbReference type="ChEBI" id="CHEBI:30616"/>
    </ligand>
</feature>
<name>A0A699YVS1_HAELA</name>
<comment type="caution">
    <text evidence="3">The sequence shown here is derived from an EMBL/GenBank/DDBJ whole genome shotgun (WGS) entry which is preliminary data.</text>
</comment>
<dbReference type="Pfam" id="PF07714">
    <property type="entry name" value="PK_Tyr_Ser-Thr"/>
    <property type="match status" value="1"/>
</dbReference>
<evidence type="ECO:0000313" key="4">
    <source>
        <dbReference type="Proteomes" id="UP000485058"/>
    </source>
</evidence>
<dbReference type="SUPFAM" id="SSF56112">
    <property type="entry name" value="Protein kinase-like (PK-like)"/>
    <property type="match status" value="1"/>
</dbReference>